<sequence>MQLLTIGINHHTAPVALRERVAFPLEQIKPALALFKEAWSGRRALSAPEAAILSTCNRTELYCATDDRAARDAAVHWLSQYHGIREEELAPHVYALPQSEAVRHAFRVASGLDSMVLGETQIVGQMKTAVRTATEAGALGTYLNQLFQRTFAVAKEVRSTTEIGAQSVSMAAAAVRLAQRIFENISTQRVLFIGAGEMIELCAAHFAAHAPRELVVANRTAERGREVAERFGGHAMPLSDLPARMHEFDIIVSCTASTLPIIGLGAVERAVKARRHRPIFMVDLAVPRDIEPEVGQLEDVFLYTVDDLGTIVREGNASRQAAVAQAETIIETRVANFMQWLDARSIVPVIRHMHTQADTLRRAELERARKMLARGDDPAVVLEALSQSLTNKLIHGPTHALNSASSENRDSLIEVMSGFYRHGQSSRESRESPETRDARDEQAAPAASSAADSPSESSGSSDR</sequence>
<evidence type="ECO:0000256" key="1">
    <source>
        <dbReference type="ARBA" id="ARBA00005059"/>
    </source>
</evidence>
<comment type="catalytic activity">
    <reaction evidence="7 9 14">
        <text>(S)-4-amino-5-oxopentanoate + tRNA(Glu) + NADP(+) = L-glutamyl-tRNA(Glu) + NADPH + H(+)</text>
        <dbReference type="Rhea" id="RHEA:12344"/>
        <dbReference type="Rhea" id="RHEA-COMP:9663"/>
        <dbReference type="Rhea" id="RHEA-COMP:9680"/>
        <dbReference type="ChEBI" id="CHEBI:15378"/>
        <dbReference type="ChEBI" id="CHEBI:57501"/>
        <dbReference type="ChEBI" id="CHEBI:57783"/>
        <dbReference type="ChEBI" id="CHEBI:58349"/>
        <dbReference type="ChEBI" id="CHEBI:78442"/>
        <dbReference type="ChEBI" id="CHEBI:78520"/>
        <dbReference type="EC" id="1.2.1.70"/>
    </reaction>
</comment>
<evidence type="ECO:0000313" key="20">
    <source>
        <dbReference type="Proteomes" id="UP000272778"/>
    </source>
</evidence>
<dbReference type="CDD" id="cd05213">
    <property type="entry name" value="NAD_bind_Glutamyl_tRNA_reduct"/>
    <property type="match status" value="1"/>
</dbReference>
<feature type="compositionally biased region" description="Basic and acidic residues" evidence="15">
    <location>
        <begin position="425"/>
        <end position="442"/>
    </location>
</feature>
<dbReference type="GO" id="GO:0008883">
    <property type="term" value="F:glutamyl-tRNA reductase activity"/>
    <property type="evidence" value="ECO:0007669"/>
    <property type="project" value="UniProtKB-UniRule"/>
</dbReference>
<comment type="caution">
    <text evidence="19">The sequence shown here is derived from an EMBL/GenBank/DDBJ whole genome shotgun (WGS) entry which is preliminary data.</text>
</comment>
<feature type="site" description="Important for activity" evidence="9 13">
    <location>
        <position position="104"/>
    </location>
</feature>
<dbReference type="PANTHER" id="PTHR43013">
    <property type="entry name" value="GLUTAMYL-TRNA REDUCTASE"/>
    <property type="match status" value="1"/>
</dbReference>
<dbReference type="SUPFAM" id="SSF69075">
    <property type="entry name" value="Glutamyl tRNA-reductase dimerization domain"/>
    <property type="match status" value="1"/>
</dbReference>
<dbReference type="Gene3D" id="3.40.50.720">
    <property type="entry name" value="NAD(P)-binding Rossmann-like Domain"/>
    <property type="match status" value="1"/>
</dbReference>
<dbReference type="PANTHER" id="PTHR43013:SF1">
    <property type="entry name" value="GLUTAMYL-TRNA REDUCTASE"/>
    <property type="match status" value="1"/>
</dbReference>
<keyword evidence="4 9" id="KW-0521">NADP</keyword>
<evidence type="ECO:0000256" key="12">
    <source>
        <dbReference type="PIRSR" id="PIRSR000445-3"/>
    </source>
</evidence>
<keyword evidence="20" id="KW-1185">Reference proteome</keyword>
<evidence type="ECO:0000256" key="5">
    <source>
        <dbReference type="ARBA" id="ARBA00023002"/>
    </source>
</evidence>
<feature type="domain" description="Glutamyl-tRNA reductase N-terminal" evidence="18">
    <location>
        <begin position="6"/>
        <end position="161"/>
    </location>
</feature>
<dbReference type="InterPro" id="IPR015895">
    <property type="entry name" value="4pyrrol_synth_GluRdtase_N"/>
</dbReference>
<keyword evidence="6 9" id="KW-0627">Porphyrin biosynthesis</keyword>
<dbReference type="InterPro" id="IPR036291">
    <property type="entry name" value="NAD(P)-bd_dom_sf"/>
</dbReference>
<evidence type="ECO:0000259" key="18">
    <source>
        <dbReference type="Pfam" id="PF05201"/>
    </source>
</evidence>
<comment type="miscellaneous">
    <text evidence="9">During catalysis, the active site Cys acts as a nucleophile attacking the alpha-carbonyl group of tRNA-bound glutamate with the formation of a thioester intermediate between enzyme and glutamate, and the concomitant release of tRNA(Glu). The thioester intermediate is finally reduced by direct hydride transfer from NADPH, to form the product GSA.</text>
</comment>
<evidence type="ECO:0000256" key="15">
    <source>
        <dbReference type="SAM" id="MobiDB-lite"/>
    </source>
</evidence>
<dbReference type="GO" id="GO:0050661">
    <property type="term" value="F:NADP binding"/>
    <property type="evidence" value="ECO:0007669"/>
    <property type="project" value="InterPro"/>
</dbReference>
<dbReference type="InterPro" id="IPR036453">
    <property type="entry name" value="GluRdtase_dimer_dom_sf"/>
</dbReference>
<feature type="domain" description="Quinate/shikimate 5-dehydrogenase/glutamyl-tRNA reductase" evidence="17">
    <location>
        <begin position="177"/>
        <end position="310"/>
    </location>
</feature>
<feature type="region of interest" description="Disordered" evidence="15">
    <location>
        <begin position="419"/>
        <end position="463"/>
    </location>
</feature>
<dbReference type="PROSITE" id="PS00747">
    <property type="entry name" value="GLUTR"/>
    <property type="match status" value="1"/>
</dbReference>
<feature type="active site" description="Nucleophile" evidence="9 10">
    <location>
        <position position="56"/>
    </location>
</feature>
<dbReference type="InterPro" id="IPR000343">
    <property type="entry name" value="4pyrrol_synth_GluRdtase"/>
</dbReference>
<evidence type="ECO:0000256" key="13">
    <source>
        <dbReference type="PIRSR" id="PIRSR000445-4"/>
    </source>
</evidence>
<evidence type="ECO:0000256" key="6">
    <source>
        <dbReference type="ARBA" id="ARBA00023244"/>
    </source>
</evidence>
<feature type="binding site" evidence="9 11">
    <location>
        <begin position="55"/>
        <end position="58"/>
    </location>
    <ligand>
        <name>substrate</name>
    </ligand>
</feature>
<evidence type="ECO:0000259" key="16">
    <source>
        <dbReference type="Pfam" id="PF00745"/>
    </source>
</evidence>
<dbReference type="OrthoDB" id="110209at2"/>
<feature type="domain" description="Tetrapyrrole biosynthesis glutamyl-tRNA reductase dimerisation" evidence="16">
    <location>
        <begin position="325"/>
        <end position="417"/>
    </location>
</feature>
<dbReference type="NCBIfam" id="TIGR01035">
    <property type="entry name" value="hemA"/>
    <property type="match status" value="1"/>
</dbReference>
<evidence type="ECO:0000313" key="19">
    <source>
        <dbReference type="EMBL" id="RQH02977.1"/>
    </source>
</evidence>
<evidence type="ECO:0000256" key="7">
    <source>
        <dbReference type="ARBA" id="ARBA00047464"/>
    </source>
</evidence>
<accession>A0A3N6N582</accession>
<name>A0A3N6N582_9BURK</name>
<evidence type="ECO:0000256" key="4">
    <source>
        <dbReference type="ARBA" id="ARBA00022857"/>
    </source>
</evidence>
<evidence type="ECO:0000256" key="2">
    <source>
        <dbReference type="ARBA" id="ARBA00005916"/>
    </source>
</evidence>
<feature type="binding site" evidence="9 12">
    <location>
        <begin position="194"/>
        <end position="199"/>
    </location>
    <ligand>
        <name>NADP(+)</name>
        <dbReference type="ChEBI" id="CHEBI:58349"/>
    </ligand>
</feature>
<keyword evidence="5 9" id="KW-0560">Oxidoreductase</keyword>
<dbReference type="UniPathway" id="UPA00251">
    <property type="reaction ID" value="UER00316"/>
</dbReference>
<feature type="compositionally biased region" description="Low complexity" evidence="15">
    <location>
        <begin position="443"/>
        <end position="463"/>
    </location>
</feature>
<evidence type="ECO:0000256" key="11">
    <source>
        <dbReference type="PIRSR" id="PIRSR000445-2"/>
    </source>
</evidence>
<dbReference type="InterPro" id="IPR015896">
    <property type="entry name" value="4pyrrol_synth_GluRdtase_dimer"/>
</dbReference>
<evidence type="ECO:0000256" key="8">
    <source>
        <dbReference type="ARBA" id="ARBA00068659"/>
    </source>
</evidence>
<proteinExistence type="inferred from homology"/>
<dbReference type="Pfam" id="PF01488">
    <property type="entry name" value="Shikimate_DH"/>
    <property type="match status" value="1"/>
</dbReference>
<feature type="binding site" evidence="9 11">
    <location>
        <begin position="119"/>
        <end position="121"/>
    </location>
    <ligand>
        <name>substrate</name>
    </ligand>
</feature>
<dbReference type="Pfam" id="PF00745">
    <property type="entry name" value="GlutR_dimer"/>
    <property type="match status" value="1"/>
</dbReference>
<reference evidence="19 20" key="1">
    <citation type="submission" date="2018-11" db="EMBL/GenBank/DDBJ databases">
        <title>Paraburkholderia sp. DHOA04, isolated from soil.</title>
        <authorList>
            <person name="Gao Z.-H."/>
            <person name="Qiu L.-H."/>
            <person name="Fu J.-C."/>
        </authorList>
    </citation>
    <scope>NUCLEOTIDE SEQUENCE [LARGE SCALE GENOMIC DNA]</scope>
    <source>
        <strain evidence="19 20">DHOA04</strain>
    </source>
</reference>
<protein>
    <recommendedName>
        <fullName evidence="8 9">Glutamyl-tRNA reductase</fullName>
        <shortName evidence="9">GluTR</shortName>
        <ecNumber evidence="3 9">1.2.1.70</ecNumber>
    </recommendedName>
</protein>
<dbReference type="SUPFAM" id="SSF69742">
    <property type="entry name" value="Glutamyl tRNA-reductase catalytic, N-terminal domain"/>
    <property type="match status" value="1"/>
</dbReference>
<evidence type="ECO:0000259" key="17">
    <source>
        <dbReference type="Pfam" id="PF01488"/>
    </source>
</evidence>
<comment type="subunit">
    <text evidence="9">Homodimer.</text>
</comment>
<dbReference type="HAMAP" id="MF_00087">
    <property type="entry name" value="Glu_tRNA_reductase"/>
    <property type="match status" value="1"/>
</dbReference>
<dbReference type="InterPro" id="IPR018214">
    <property type="entry name" value="GluRdtase_CS"/>
</dbReference>
<gene>
    <name evidence="9" type="primary">hemA</name>
    <name evidence="19" type="ORF">D1Y85_21425</name>
</gene>
<dbReference type="FunFam" id="3.30.460.30:FF:000001">
    <property type="entry name" value="Glutamyl-tRNA reductase"/>
    <property type="match status" value="1"/>
</dbReference>
<dbReference type="PIRSF" id="PIRSF000445">
    <property type="entry name" value="4pyrrol_synth_GluRdtase"/>
    <property type="match status" value="1"/>
</dbReference>
<dbReference type="EMBL" id="RQIS01000017">
    <property type="protein sequence ID" value="RQH02977.1"/>
    <property type="molecule type" value="Genomic_DNA"/>
</dbReference>
<dbReference type="InterPro" id="IPR036343">
    <property type="entry name" value="GluRdtase_N_sf"/>
</dbReference>
<organism evidence="19 20">
    <name type="scientific">Paraburkholderia dinghuensis</name>
    <dbReference type="NCBI Taxonomy" id="2305225"/>
    <lineage>
        <taxon>Bacteria</taxon>
        <taxon>Pseudomonadati</taxon>
        <taxon>Pseudomonadota</taxon>
        <taxon>Betaproteobacteria</taxon>
        <taxon>Burkholderiales</taxon>
        <taxon>Burkholderiaceae</taxon>
        <taxon>Paraburkholderia</taxon>
    </lineage>
</organism>
<dbReference type="Pfam" id="PF05201">
    <property type="entry name" value="GlutR_N"/>
    <property type="match status" value="1"/>
</dbReference>
<dbReference type="EC" id="1.2.1.70" evidence="3 9"/>
<dbReference type="Gene3D" id="3.30.460.30">
    <property type="entry name" value="Glutamyl-tRNA reductase, N-terminal domain"/>
    <property type="match status" value="1"/>
</dbReference>
<dbReference type="FunFam" id="3.40.50.720:FF:000031">
    <property type="entry name" value="Glutamyl-tRNA reductase"/>
    <property type="match status" value="1"/>
</dbReference>
<dbReference type="Proteomes" id="UP000272778">
    <property type="component" value="Unassembled WGS sequence"/>
</dbReference>
<dbReference type="GO" id="GO:0019353">
    <property type="term" value="P:protoporphyrinogen IX biosynthetic process from glutamate"/>
    <property type="evidence" value="ECO:0007669"/>
    <property type="project" value="TreeGrafter"/>
</dbReference>
<comment type="function">
    <text evidence="9">Catalyzes the NADPH-dependent reduction of glutamyl-tRNA(Glu) to glutamate 1-semialdehyde (GSA).</text>
</comment>
<evidence type="ECO:0000256" key="10">
    <source>
        <dbReference type="PIRSR" id="PIRSR000445-1"/>
    </source>
</evidence>
<feature type="binding site" evidence="9 11">
    <location>
        <position position="114"/>
    </location>
    <ligand>
        <name>substrate</name>
    </ligand>
</feature>
<evidence type="ECO:0000256" key="9">
    <source>
        <dbReference type="HAMAP-Rule" id="MF_00087"/>
    </source>
</evidence>
<dbReference type="InterPro" id="IPR006151">
    <property type="entry name" value="Shikm_DH/Glu-tRNA_Rdtase"/>
</dbReference>
<feature type="binding site" evidence="9 11">
    <location>
        <position position="125"/>
    </location>
    <ligand>
        <name>substrate</name>
    </ligand>
</feature>
<dbReference type="AlphaFoldDB" id="A0A3N6N582"/>
<evidence type="ECO:0000256" key="14">
    <source>
        <dbReference type="RuleBase" id="RU000584"/>
    </source>
</evidence>
<evidence type="ECO:0000256" key="3">
    <source>
        <dbReference type="ARBA" id="ARBA00012970"/>
    </source>
</evidence>
<dbReference type="SUPFAM" id="SSF51735">
    <property type="entry name" value="NAD(P)-binding Rossmann-fold domains"/>
    <property type="match status" value="1"/>
</dbReference>
<comment type="domain">
    <text evidence="9">Possesses an unusual extended V-shaped dimeric structure with each monomer consisting of three distinct domains arranged along a curved 'spinal' alpha-helix. The N-terminal catalytic domain specifically recognizes the glutamate moiety of the substrate. The second domain is the NADPH-binding domain, and the third C-terminal domain is responsible for dimerization.</text>
</comment>
<comment type="similarity">
    <text evidence="2 9 14">Belongs to the glutamyl-tRNA reductase family.</text>
</comment>
<comment type="pathway">
    <text evidence="1 9 14">Porphyrin-containing compound metabolism; protoporphyrin-IX biosynthesis; 5-aminolevulinate from L-glutamyl-tRNA(Glu): step 1/2.</text>
</comment>